<dbReference type="SUPFAM" id="SSF117281">
    <property type="entry name" value="Kelch motif"/>
    <property type="match status" value="1"/>
</dbReference>
<comment type="caution">
    <text evidence="2">The sequence shown here is derived from an EMBL/GenBank/DDBJ whole genome shotgun (WGS) entry which is preliminary data.</text>
</comment>
<dbReference type="Pfam" id="PF24681">
    <property type="entry name" value="Kelch_KLHDC2_KLHL20_DRC7"/>
    <property type="match status" value="1"/>
</dbReference>
<dbReference type="AlphaFoldDB" id="A0AAV3Q469"/>
<dbReference type="GO" id="GO:0080037">
    <property type="term" value="P:negative regulation of cytokinin-activated signaling pathway"/>
    <property type="evidence" value="ECO:0007669"/>
    <property type="project" value="InterPro"/>
</dbReference>
<dbReference type="SMART" id="SM00256">
    <property type="entry name" value="FBOX"/>
    <property type="match status" value="1"/>
</dbReference>
<dbReference type="InterPro" id="IPR006652">
    <property type="entry name" value="Kelch_1"/>
</dbReference>
<gene>
    <name evidence="2" type="ORF">LIER_38746</name>
</gene>
<reference evidence="2 3" key="1">
    <citation type="submission" date="2024-01" db="EMBL/GenBank/DDBJ databases">
        <title>The complete chloroplast genome sequence of Lithospermum erythrorhizon: insights into the phylogenetic relationship among Boraginaceae species and the maternal lineages of purple gromwells.</title>
        <authorList>
            <person name="Okada T."/>
            <person name="Watanabe K."/>
        </authorList>
    </citation>
    <scope>NUCLEOTIDE SEQUENCE [LARGE SCALE GENOMIC DNA]</scope>
</reference>
<dbReference type="Gene3D" id="1.20.1280.50">
    <property type="match status" value="1"/>
</dbReference>
<evidence type="ECO:0000313" key="3">
    <source>
        <dbReference type="Proteomes" id="UP001454036"/>
    </source>
</evidence>
<dbReference type="Pfam" id="PF00646">
    <property type="entry name" value="F-box"/>
    <property type="match status" value="1"/>
</dbReference>
<organism evidence="2 3">
    <name type="scientific">Lithospermum erythrorhizon</name>
    <name type="common">Purple gromwell</name>
    <name type="synonym">Lithospermum officinale var. erythrorhizon</name>
    <dbReference type="NCBI Taxonomy" id="34254"/>
    <lineage>
        <taxon>Eukaryota</taxon>
        <taxon>Viridiplantae</taxon>
        <taxon>Streptophyta</taxon>
        <taxon>Embryophyta</taxon>
        <taxon>Tracheophyta</taxon>
        <taxon>Spermatophyta</taxon>
        <taxon>Magnoliopsida</taxon>
        <taxon>eudicotyledons</taxon>
        <taxon>Gunneridae</taxon>
        <taxon>Pentapetalae</taxon>
        <taxon>asterids</taxon>
        <taxon>lamiids</taxon>
        <taxon>Boraginales</taxon>
        <taxon>Boraginaceae</taxon>
        <taxon>Boraginoideae</taxon>
        <taxon>Lithospermeae</taxon>
        <taxon>Lithospermum</taxon>
    </lineage>
</organism>
<evidence type="ECO:0000313" key="2">
    <source>
        <dbReference type="EMBL" id="GAA0158884.1"/>
    </source>
</evidence>
<keyword evidence="3" id="KW-1185">Reference proteome</keyword>
<dbReference type="Gene3D" id="2.120.10.80">
    <property type="entry name" value="Kelch-type beta propeller"/>
    <property type="match status" value="1"/>
</dbReference>
<dbReference type="SMART" id="SM00612">
    <property type="entry name" value="Kelch"/>
    <property type="match status" value="2"/>
</dbReference>
<dbReference type="InterPro" id="IPR015915">
    <property type="entry name" value="Kelch-typ_b-propeller"/>
</dbReference>
<name>A0AAV3Q469_LITER</name>
<sequence length="345" mass="38613">MFIQYDIDFNELIPSLPEELALECLTRLHYSVHQVAAQVCKKWRLLIKSKEFYDHRKQTGHTHVAACLVQALPVASEAKPVGHPSYGVSVFDPVSRSWDRVDPVSKYPNGLPLFCQLAHSEGNLILMGGWDPSSWEPVRDVFVYEFTTRKWTQHAPMPSKRSFFANGVSGGRVYIAGGHDENKNALNSAWMFDIKNNEWTELTRMIEERDECQGLVIGSEFWVVSGYDTNNQGRFKSSVQVLDIEIGQWHRVDDAWKMSQCPSCGVGIGENGNLFCWSEFNSAVQVAACGVDLGGRTLVTGSPYQGAPHGFFIVDKGYGQNGKLMKIDVPDEFSGFVQSGCFVEI</sequence>
<dbReference type="CDD" id="cd22152">
    <property type="entry name" value="F-box_AtAFR-like"/>
    <property type="match status" value="1"/>
</dbReference>
<accession>A0AAV3Q469</accession>
<dbReference type="InterPro" id="IPR001810">
    <property type="entry name" value="F-box_dom"/>
</dbReference>
<protein>
    <recommendedName>
        <fullName evidence="1">F-box domain-containing protein</fullName>
    </recommendedName>
</protein>
<dbReference type="InterPro" id="IPR044595">
    <property type="entry name" value="KMD1-4"/>
</dbReference>
<evidence type="ECO:0000259" key="1">
    <source>
        <dbReference type="SMART" id="SM00256"/>
    </source>
</evidence>
<dbReference type="PANTHER" id="PTHR46407">
    <property type="entry name" value="OS02G0208700 PROTEIN"/>
    <property type="match status" value="1"/>
</dbReference>
<dbReference type="PANTHER" id="PTHR46407:SF4">
    <property type="entry name" value="F-BOX DOMAIN-CONTAINING PROTEIN"/>
    <property type="match status" value="1"/>
</dbReference>
<dbReference type="GO" id="GO:2000762">
    <property type="term" value="P:regulation of phenylpropanoid metabolic process"/>
    <property type="evidence" value="ECO:0007669"/>
    <property type="project" value="InterPro"/>
</dbReference>
<feature type="domain" description="F-box" evidence="1">
    <location>
        <begin position="16"/>
        <end position="56"/>
    </location>
</feature>
<dbReference type="InterPro" id="IPR036047">
    <property type="entry name" value="F-box-like_dom_sf"/>
</dbReference>
<dbReference type="SUPFAM" id="SSF81383">
    <property type="entry name" value="F-box domain"/>
    <property type="match status" value="1"/>
</dbReference>
<dbReference type="Proteomes" id="UP001454036">
    <property type="component" value="Unassembled WGS sequence"/>
</dbReference>
<dbReference type="EMBL" id="BAABME010019954">
    <property type="protein sequence ID" value="GAA0158884.1"/>
    <property type="molecule type" value="Genomic_DNA"/>
</dbReference>
<proteinExistence type="predicted"/>